<feature type="domain" description="Peptidase S1" evidence="9">
    <location>
        <begin position="927"/>
        <end position="1115"/>
    </location>
</feature>
<dbReference type="PANTHER" id="PTHR24260:SF147">
    <property type="entry name" value="EG:BACR7A4.3 PROTEIN-RELATED"/>
    <property type="match status" value="1"/>
</dbReference>
<dbReference type="GO" id="GO:0006508">
    <property type="term" value="P:proteolysis"/>
    <property type="evidence" value="ECO:0007669"/>
    <property type="project" value="InterPro"/>
</dbReference>
<dbReference type="PROSITE" id="PS00135">
    <property type="entry name" value="TRYPSIN_SER"/>
    <property type="match status" value="1"/>
</dbReference>
<dbReference type="InterPro" id="IPR043504">
    <property type="entry name" value="Peptidase_S1_PA_chymotrypsin"/>
</dbReference>
<dbReference type="InterPro" id="IPR009003">
    <property type="entry name" value="Peptidase_S1_PA"/>
</dbReference>
<evidence type="ECO:0000259" key="9">
    <source>
        <dbReference type="PROSITE" id="PS50240"/>
    </source>
</evidence>
<dbReference type="Gene3D" id="2.40.10.10">
    <property type="entry name" value="Trypsin-like serine proteases"/>
    <property type="match status" value="4"/>
</dbReference>
<dbReference type="InterPro" id="IPR001314">
    <property type="entry name" value="Peptidase_S1A"/>
</dbReference>
<dbReference type="Proteomes" id="UP000075840">
    <property type="component" value="Unassembled WGS sequence"/>
</dbReference>
<keyword evidence="5" id="KW-0391">Immunity</keyword>
<dbReference type="Pfam" id="PF00089">
    <property type="entry name" value="Trypsin"/>
    <property type="match status" value="4"/>
</dbReference>
<feature type="domain" description="Peptidase S1" evidence="9">
    <location>
        <begin position="363"/>
        <end position="562"/>
    </location>
</feature>
<dbReference type="PRINTS" id="PR00722">
    <property type="entry name" value="CHYMOTRYPSIN"/>
</dbReference>
<keyword evidence="11" id="KW-1185">Reference proteome</keyword>
<dbReference type="EnsemblMetazoa" id="AARA002869-RA">
    <property type="protein sequence ID" value="AARA002869-PA"/>
    <property type="gene ID" value="AARA002869"/>
</dbReference>
<protein>
    <recommendedName>
        <fullName evidence="9">Peptidase S1 domain-containing protein</fullName>
    </recommendedName>
</protein>
<dbReference type="InterPro" id="IPR051333">
    <property type="entry name" value="CLIP_Serine_Protease"/>
</dbReference>
<dbReference type="SUPFAM" id="SSF50494">
    <property type="entry name" value="Trypsin-like serine proteases"/>
    <property type="match status" value="4"/>
</dbReference>
<keyword evidence="6" id="KW-1015">Disulfide bond</keyword>
<dbReference type="PROSITE" id="PS00134">
    <property type="entry name" value="TRYPSIN_HIS"/>
    <property type="match status" value="2"/>
</dbReference>
<keyword evidence="2" id="KW-0964">Secreted</keyword>
<dbReference type="VEuPathDB" id="VectorBase:AARA002869"/>
<dbReference type="CDD" id="cd00190">
    <property type="entry name" value="Tryp_SPc"/>
    <property type="match status" value="2"/>
</dbReference>
<keyword evidence="3" id="KW-0399">Innate immunity</keyword>
<comment type="similarity">
    <text evidence="8">Belongs to the peptidase S1 family. CLIP subfamily.</text>
</comment>
<dbReference type="VEuPathDB" id="VectorBase:AARA21_001558"/>
<dbReference type="InterPro" id="IPR018114">
    <property type="entry name" value="TRYPSIN_HIS"/>
</dbReference>
<evidence type="ECO:0000256" key="3">
    <source>
        <dbReference type="ARBA" id="ARBA00022588"/>
    </source>
</evidence>
<dbReference type="EMBL" id="APCN01001947">
    <property type="status" value="NOT_ANNOTATED_CDS"/>
    <property type="molecule type" value="Genomic_DNA"/>
</dbReference>
<dbReference type="AlphaFoldDB" id="A0A182HNN0"/>
<dbReference type="PROSITE" id="PS50240">
    <property type="entry name" value="TRYPSIN_DOM"/>
    <property type="match status" value="4"/>
</dbReference>
<dbReference type="PANTHER" id="PTHR24260">
    <property type="match status" value="1"/>
</dbReference>
<comment type="subcellular location">
    <subcellularLocation>
        <location evidence="1">Secreted</location>
    </subcellularLocation>
</comment>
<reference evidence="10" key="1">
    <citation type="submission" date="2022-08" db="UniProtKB">
        <authorList>
            <consortium name="EnsemblMetazoa"/>
        </authorList>
    </citation>
    <scope>IDENTIFICATION</scope>
    <source>
        <strain evidence="10">Dongola</strain>
    </source>
</reference>
<evidence type="ECO:0000313" key="10">
    <source>
        <dbReference type="EnsemblMetazoa" id="AARA002869-PA"/>
    </source>
</evidence>
<dbReference type="FunFam" id="2.40.10.10:FF:000028">
    <property type="entry name" value="Serine protease easter"/>
    <property type="match status" value="1"/>
</dbReference>
<dbReference type="VEuPathDB" id="VectorBase:AARA21_001034"/>
<dbReference type="InterPro" id="IPR033116">
    <property type="entry name" value="TRYPSIN_SER"/>
</dbReference>
<dbReference type="SMART" id="SM00020">
    <property type="entry name" value="Tryp_SPc"/>
    <property type="match status" value="2"/>
</dbReference>
<keyword evidence="7" id="KW-0325">Glycoprotein</keyword>
<dbReference type="GO" id="GO:0004252">
    <property type="term" value="F:serine-type endopeptidase activity"/>
    <property type="evidence" value="ECO:0007669"/>
    <property type="project" value="InterPro"/>
</dbReference>
<evidence type="ECO:0000256" key="8">
    <source>
        <dbReference type="ARBA" id="ARBA00024195"/>
    </source>
</evidence>
<evidence type="ECO:0000256" key="4">
    <source>
        <dbReference type="ARBA" id="ARBA00022729"/>
    </source>
</evidence>
<evidence type="ECO:0000256" key="1">
    <source>
        <dbReference type="ARBA" id="ARBA00004613"/>
    </source>
</evidence>
<organism evidence="10 11">
    <name type="scientific">Anopheles arabiensis</name>
    <name type="common">Mosquito</name>
    <dbReference type="NCBI Taxonomy" id="7173"/>
    <lineage>
        <taxon>Eukaryota</taxon>
        <taxon>Metazoa</taxon>
        <taxon>Ecdysozoa</taxon>
        <taxon>Arthropoda</taxon>
        <taxon>Hexapoda</taxon>
        <taxon>Insecta</taxon>
        <taxon>Pterygota</taxon>
        <taxon>Neoptera</taxon>
        <taxon>Endopterygota</taxon>
        <taxon>Diptera</taxon>
        <taxon>Nematocera</taxon>
        <taxon>Culicoidea</taxon>
        <taxon>Culicidae</taxon>
        <taxon>Anophelinae</taxon>
        <taxon>Anopheles</taxon>
    </lineage>
</organism>
<accession>A0A182HNN0</accession>
<evidence type="ECO:0000256" key="6">
    <source>
        <dbReference type="ARBA" id="ARBA00023157"/>
    </source>
</evidence>
<evidence type="ECO:0000256" key="2">
    <source>
        <dbReference type="ARBA" id="ARBA00022525"/>
    </source>
</evidence>
<name>A0A182HNN0_ANOAR</name>
<keyword evidence="4" id="KW-0732">Signal</keyword>
<feature type="domain" description="Peptidase S1" evidence="9">
    <location>
        <begin position="633"/>
        <end position="878"/>
    </location>
</feature>
<dbReference type="InterPro" id="IPR001254">
    <property type="entry name" value="Trypsin_dom"/>
</dbReference>
<evidence type="ECO:0000256" key="5">
    <source>
        <dbReference type="ARBA" id="ARBA00022859"/>
    </source>
</evidence>
<feature type="domain" description="Peptidase S1" evidence="9">
    <location>
        <begin position="67"/>
        <end position="312"/>
    </location>
</feature>
<evidence type="ECO:0000256" key="7">
    <source>
        <dbReference type="ARBA" id="ARBA00023180"/>
    </source>
</evidence>
<sequence length="1126" mass="125038">MLTHLTVVLTLASIALGQHFLEQPPINYTEGNSFNDCKERFVTSNSHRKSKIIPNAIGVSTNISSYAFGGFRAYRTEFQHMAAIGWTRSETWIEYLCGGSLITWKFALTAAHCSQDINSLPPDTVRLGDTHLDSTEDDESAQQIPIARFIKHPQYRMSRSYYDIGLVELEKNVIPNSAICVACVWREPGVPEDLMDAVGFGALGFGEKLSPTLQKVKLQALDATICADRVPINRRQMPEGLRDDQLCAHSETMDTCEGDSGGPLQTHRYNMFGNVFPLVVGVVAFGTPCAEGSTGVYTRVSSYLDWIEKEVNQSLSYEVCPGLNFCKRRESFSIFQDGTIDPKWTKSRVGLLWKEADTDIYQCGRVLIDYNFVITSADCVTSSKGPPRYVASSSNSDRAAIEEVFVHPRFIKGRPYNDIAIIKTQKYANLDEMYPACLWPEQKRFDRRDFLLLVGVLAPSIQSYEESFNISTKSFGQYFLRGDDCHVGENVADNDLNCIRKSAKLVPGCQLDYGGPVMLENFDEQFTAHGIVSRMSQGCGGNIIFTRASIPQMRSYVEEFNISVKSSVQYYVHGKDCSVDYGGPVMTKYYDEQFKVHGIVSRLTQGCGSNVIFTNCAKRFYSDVGDYTGFYGAFGGFRALRGEFQHMVAIGWTRASGKIDYLCGGTLISKQFVLTAAHCAWDGDNLRPDTVRLGDTDLGSTEDDEFAQQIAIARLIVHPSYRASRKYFDMALIELAEQANFTEAVCSACLWQEKHLPTGSMDAVGFGATGFGESLSPTLQRVVLKHLERDECDNRIAVNKRQMPDGFRADQFCAAGSGMDTCEGDSGGPIGVKLFNVGGALIPLVTGVVSFGTPCTAGSTGVYSKVSEYVEWIQRTTNLSLGYRDCTLESFCVGRPKETINVAYNTFYTKSRFGLLWKESDSPSNDCGATLIDYQYLLTAASCVKTSKGHPKFVISESGERAAISDVYVSPSYRAGRPESDLALLKIAKYANHQVYRPVCLWDRQSDGEWKSKPEFFAYGLEDQFDKFVFVTARNGTGCDEELVRGTDLQCFHNEVPLMPGVCWMDHGGPIIDQSVWGEPVNMYGIVSPLSRSCGSNLFMVDVTPHIPWIEAIVVGKRDQFLVFSD</sequence>
<evidence type="ECO:0000313" key="11">
    <source>
        <dbReference type="Proteomes" id="UP000075840"/>
    </source>
</evidence>
<dbReference type="GO" id="GO:0005576">
    <property type="term" value="C:extracellular region"/>
    <property type="evidence" value="ECO:0007669"/>
    <property type="project" value="UniProtKB-SubCell"/>
</dbReference>
<proteinExistence type="inferred from homology"/>
<dbReference type="GO" id="GO:0045087">
    <property type="term" value="P:innate immune response"/>
    <property type="evidence" value="ECO:0007669"/>
    <property type="project" value="UniProtKB-KW"/>
</dbReference>